<dbReference type="Pfam" id="PF00849">
    <property type="entry name" value="PseudoU_synth_2"/>
    <property type="match status" value="1"/>
</dbReference>
<reference evidence="9" key="1">
    <citation type="journal article" date="2014" name="Int. J. Syst. Evol. Microbiol.">
        <title>Complete genome sequence of Corynebacterium casei LMG S-19264T (=DSM 44701T), isolated from a smear-ripened cheese.</title>
        <authorList>
            <consortium name="US DOE Joint Genome Institute (JGI-PGF)"/>
            <person name="Walter F."/>
            <person name="Albersmeier A."/>
            <person name="Kalinowski J."/>
            <person name="Ruckert C."/>
        </authorList>
    </citation>
    <scope>NUCLEOTIDE SEQUENCE</scope>
    <source>
        <strain evidence="9">CGMCC 1.15367</strain>
    </source>
</reference>
<dbReference type="EMBL" id="BMIQ01000001">
    <property type="protein sequence ID" value="GGD94239.1"/>
    <property type="molecule type" value="Genomic_DNA"/>
</dbReference>
<comment type="function">
    <text evidence="6">Responsible for synthesis of pseudouridine from uracil.</text>
</comment>
<dbReference type="Gene3D" id="3.10.290.10">
    <property type="entry name" value="RNA-binding S4 domain"/>
    <property type="match status" value="1"/>
</dbReference>
<dbReference type="PROSITE" id="PS01129">
    <property type="entry name" value="PSI_RLU"/>
    <property type="match status" value="1"/>
</dbReference>
<evidence type="ECO:0000313" key="10">
    <source>
        <dbReference type="Proteomes" id="UP000644699"/>
    </source>
</evidence>
<dbReference type="InterPro" id="IPR050188">
    <property type="entry name" value="RluA_PseudoU_synthase"/>
</dbReference>
<dbReference type="InterPro" id="IPR006145">
    <property type="entry name" value="PsdUridine_synth_RsuA/RluA"/>
</dbReference>
<feature type="compositionally biased region" description="Low complexity" evidence="7">
    <location>
        <begin position="1"/>
        <end position="25"/>
    </location>
</feature>
<dbReference type="Gene3D" id="3.30.2350.10">
    <property type="entry name" value="Pseudouridine synthase"/>
    <property type="match status" value="1"/>
</dbReference>
<name>A0A916ZGI6_9HYPH</name>
<feature type="active site" evidence="4">
    <location>
        <position position="174"/>
    </location>
</feature>
<dbReference type="GO" id="GO:0160140">
    <property type="term" value="F:23S rRNA pseudouridine(1911/1915/1917) synthase activity"/>
    <property type="evidence" value="ECO:0007669"/>
    <property type="project" value="UniProtKB-EC"/>
</dbReference>
<dbReference type="AlphaFoldDB" id="A0A916ZGI6"/>
<keyword evidence="10" id="KW-1185">Reference proteome</keyword>
<dbReference type="CDD" id="cd00165">
    <property type="entry name" value="S4"/>
    <property type="match status" value="1"/>
</dbReference>
<dbReference type="InterPro" id="IPR020103">
    <property type="entry name" value="PsdUridine_synth_cat_dom_sf"/>
</dbReference>
<accession>A0A916ZGI6</accession>
<dbReference type="PANTHER" id="PTHR21600:SF44">
    <property type="entry name" value="RIBOSOMAL LARGE SUBUNIT PSEUDOURIDINE SYNTHASE D"/>
    <property type="match status" value="1"/>
</dbReference>
<dbReference type="NCBIfam" id="TIGR00005">
    <property type="entry name" value="rluA_subfam"/>
    <property type="match status" value="1"/>
</dbReference>
<dbReference type="CDD" id="cd02869">
    <property type="entry name" value="PseudoU_synth_RluA_like"/>
    <property type="match status" value="1"/>
</dbReference>
<comment type="catalytic activity">
    <reaction evidence="3">
        <text>uridine(1911/1915/1917) in 23S rRNA = pseudouridine(1911/1915/1917) in 23S rRNA</text>
        <dbReference type="Rhea" id="RHEA:42524"/>
        <dbReference type="Rhea" id="RHEA-COMP:10097"/>
        <dbReference type="Rhea" id="RHEA-COMP:10098"/>
        <dbReference type="ChEBI" id="CHEBI:65314"/>
        <dbReference type="ChEBI" id="CHEBI:65315"/>
        <dbReference type="EC" id="5.4.99.23"/>
    </reaction>
</comment>
<evidence type="ECO:0000256" key="3">
    <source>
        <dbReference type="ARBA" id="ARBA00036882"/>
    </source>
</evidence>
<protein>
    <recommendedName>
        <fullName evidence="6">Pseudouridine synthase</fullName>
        <ecNumber evidence="6">5.4.99.-</ecNumber>
    </recommendedName>
</protein>
<dbReference type="RefSeq" id="WP_188907187.1">
    <property type="nucleotide sequence ID" value="NZ_BMIQ01000001.1"/>
</dbReference>
<evidence type="ECO:0000256" key="5">
    <source>
        <dbReference type="PROSITE-ProRule" id="PRU00182"/>
    </source>
</evidence>
<keyword evidence="5" id="KW-0694">RNA-binding</keyword>
<feature type="region of interest" description="Disordered" evidence="7">
    <location>
        <begin position="1"/>
        <end position="33"/>
    </location>
</feature>
<gene>
    <name evidence="9" type="ORF">GCM10011390_11220</name>
</gene>
<reference evidence="9" key="2">
    <citation type="submission" date="2020-09" db="EMBL/GenBank/DDBJ databases">
        <authorList>
            <person name="Sun Q."/>
            <person name="Zhou Y."/>
        </authorList>
    </citation>
    <scope>NUCLEOTIDE SEQUENCE</scope>
    <source>
        <strain evidence="9">CGMCC 1.15367</strain>
    </source>
</reference>
<dbReference type="PROSITE" id="PS50889">
    <property type="entry name" value="S4"/>
    <property type="match status" value="1"/>
</dbReference>
<organism evidence="9 10">
    <name type="scientific">Aureimonas endophytica</name>
    <dbReference type="NCBI Taxonomy" id="2027858"/>
    <lineage>
        <taxon>Bacteria</taxon>
        <taxon>Pseudomonadati</taxon>
        <taxon>Pseudomonadota</taxon>
        <taxon>Alphaproteobacteria</taxon>
        <taxon>Hyphomicrobiales</taxon>
        <taxon>Aurantimonadaceae</taxon>
        <taxon>Aureimonas</taxon>
    </lineage>
</organism>
<dbReference type="SUPFAM" id="SSF55174">
    <property type="entry name" value="Alpha-L RNA-binding motif"/>
    <property type="match status" value="1"/>
</dbReference>
<evidence type="ECO:0000256" key="1">
    <source>
        <dbReference type="ARBA" id="ARBA00010876"/>
    </source>
</evidence>
<dbReference type="Proteomes" id="UP000644699">
    <property type="component" value="Unassembled WGS sequence"/>
</dbReference>
<dbReference type="InterPro" id="IPR036986">
    <property type="entry name" value="S4_RNA-bd_sf"/>
</dbReference>
<comment type="caution">
    <text evidence="9">The sequence shown here is derived from an EMBL/GenBank/DDBJ whole genome shotgun (WGS) entry which is preliminary data.</text>
</comment>
<evidence type="ECO:0000259" key="8">
    <source>
        <dbReference type="SMART" id="SM00363"/>
    </source>
</evidence>
<keyword evidence="2 6" id="KW-0413">Isomerase</keyword>
<comment type="catalytic activity">
    <reaction evidence="6">
        <text>a uridine in RNA = a pseudouridine in RNA</text>
        <dbReference type="Rhea" id="RHEA:48348"/>
        <dbReference type="Rhea" id="RHEA-COMP:12068"/>
        <dbReference type="Rhea" id="RHEA-COMP:12069"/>
        <dbReference type="ChEBI" id="CHEBI:65314"/>
        <dbReference type="ChEBI" id="CHEBI:65315"/>
    </reaction>
</comment>
<dbReference type="EC" id="5.4.99.-" evidence="6"/>
<evidence type="ECO:0000256" key="6">
    <source>
        <dbReference type="RuleBase" id="RU362028"/>
    </source>
</evidence>
<dbReference type="SUPFAM" id="SSF55120">
    <property type="entry name" value="Pseudouridine synthase"/>
    <property type="match status" value="1"/>
</dbReference>
<dbReference type="InterPro" id="IPR006224">
    <property type="entry name" value="PsdUridine_synth_RluA-like_CS"/>
</dbReference>
<sequence length="363" mass="38639">MASSRSRPGASPASAPSVALPAEASHIAETEDGAEAGRFVADAPAAGQRLDQFLTARLAGAFSRSRIQAVIESGGVRIDGRPVASPSRRLTEGETVEMTVPEAEEPDPQPEPIPLTILYEDEALIVIDKPAGLVVHPGAGNWTGTLVNALLHHCGDSLSGIGGVKRPGIVHRLDKDTSGVMVVAKTDLAHRSLSEQFAAHGRDGRMERAYLAVVWGVPARPKGRIEAALGRSSLDRLKRQVVPESRADARHAVTHYEVMARGVGDSTALLRCILETGRTHQIRVHMAHAGHPLIGDELYGKSFRTKALRLPEPAGAIAAAFPRQALHAASLGFEHPLTGAPLRFETAPPEDFRTLAEALELAR</sequence>
<comment type="similarity">
    <text evidence="1 6">Belongs to the pseudouridine synthase RluA family.</text>
</comment>
<dbReference type="SMART" id="SM00363">
    <property type="entry name" value="S4"/>
    <property type="match status" value="1"/>
</dbReference>
<evidence type="ECO:0000256" key="2">
    <source>
        <dbReference type="ARBA" id="ARBA00023235"/>
    </source>
</evidence>
<dbReference type="Pfam" id="PF01479">
    <property type="entry name" value="S4"/>
    <property type="match status" value="1"/>
</dbReference>
<dbReference type="GO" id="GO:0000455">
    <property type="term" value="P:enzyme-directed rRNA pseudouridine synthesis"/>
    <property type="evidence" value="ECO:0007669"/>
    <property type="project" value="TreeGrafter"/>
</dbReference>
<evidence type="ECO:0000256" key="4">
    <source>
        <dbReference type="PIRSR" id="PIRSR606225-1"/>
    </source>
</evidence>
<feature type="domain" description="RNA-binding S4" evidence="8">
    <location>
        <begin position="48"/>
        <end position="114"/>
    </location>
</feature>
<dbReference type="InterPro" id="IPR006225">
    <property type="entry name" value="PsdUridine_synth_RluC/D"/>
</dbReference>
<dbReference type="InterPro" id="IPR002942">
    <property type="entry name" value="S4_RNA-bd"/>
</dbReference>
<dbReference type="GO" id="GO:0003723">
    <property type="term" value="F:RNA binding"/>
    <property type="evidence" value="ECO:0007669"/>
    <property type="project" value="UniProtKB-KW"/>
</dbReference>
<proteinExistence type="inferred from homology"/>
<dbReference type="PANTHER" id="PTHR21600">
    <property type="entry name" value="MITOCHONDRIAL RNA PSEUDOURIDINE SYNTHASE"/>
    <property type="match status" value="1"/>
</dbReference>
<evidence type="ECO:0000313" key="9">
    <source>
        <dbReference type="EMBL" id="GGD94239.1"/>
    </source>
</evidence>
<evidence type="ECO:0000256" key="7">
    <source>
        <dbReference type="SAM" id="MobiDB-lite"/>
    </source>
</evidence>